<name>M8C6S1_AEGTA</name>
<dbReference type="Pfam" id="PF03080">
    <property type="entry name" value="Neprosin"/>
    <property type="match status" value="1"/>
</dbReference>
<dbReference type="EnsemblPlants" id="EMT22717">
    <property type="protein sequence ID" value="EMT22717"/>
    <property type="gene ID" value="F775_00007"/>
</dbReference>
<reference evidence="2" key="1">
    <citation type="submission" date="2015-06" db="UniProtKB">
        <authorList>
            <consortium name="EnsemblPlants"/>
        </authorList>
    </citation>
    <scope>IDENTIFICATION</scope>
</reference>
<dbReference type="AlphaFoldDB" id="M8C6S1"/>
<evidence type="ECO:0000259" key="1">
    <source>
        <dbReference type="Pfam" id="PF03080"/>
    </source>
</evidence>
<organism evidence="2">
    <name type="scientific">Aegilops tauschii</name>
    <name type="common">Tausch's goatgrass</name>
    <name type="synonym">Aegilops squarrosa</name>
    <dbReference type="NCBI Taxonomy" id="37682"/>
    <lineage>
        <taxon>Eukaryota</taxon>
        <taxon>Viridiplantae</taxon>
        <taxon>Streptophyta</taxon>
        <taxon>Embryophyta</taxon>
        <taxon>Tracheophyta</taxon>
        <taxon>Spermatophyta</taxon>
        <taxon>Magnoliopsida</taxon>
        <taxon>Liliopsida</taxon>
        <taxon>Poales</taxon>
        <taxon>Poaceae</taxon>
        <taxon>BOP clade</taxon>
        <taxon>Pooideae</taxon>
        <taxon>Triticodae</taxon>
        <taxon>Triticeae</taxon>
        <taxon>Triticinae</taxon>
        <taxon>Aegilops</taxon>
    </lineage>
</organism>
<dbReference type="InterPro" id="IPR004314">
    <property type="entry name" value="Neprosin"/>
</dbReference>
<sequence length="120" mass="13636">MGSGHFPDYDDKRSAYFKHIQNYNPNGHSSDLFGIPMIKLVDRPDCYGANNLFLEYKKGYMFNYVGCTSLSALHLIDCEEIDNVECLEYHGRDGPLEELLVKNCKGINHHDFLKFGLGVG</sequence>
<evidence type="ECO:0000313" key="2">
    <source>
        <dbReference type="EnsemblPlants" id="EMT22717"/>
    </source>
</evidence>
<protein>
    <recommendedName>
        <fullName evidence="1">Neprosin PEP catalytic domain-containing protein</fullName>
    </recommendedName>
</protein>
<proteinExistence type="predicted"/>
<feature type="domain" description="Neprosin PEP catalytic" evidence="1">
    <location>
        <begin position="1"/>
        <end position="66"/>
    </location>
</feature>
<accession>M8C6S1</accession>